<evidence type="ECO:0000313" key="1">
    <source>
        <dbReference type="EMBL" id="GMI19190.1"/>
    </source>
</evidence>
<dbReference type="EMBL" id="BRYB01003693">
    <property type="protein sequence ID" value="GMI19190.1"/>
    <property type="molecule type" value="Genomic_DNA"/>
</dbReference>
<proteinExistence type="predicted"/>
<comment type="caution">
    <text evidence="1">The sequence shown here is derived from an EMBL/GenBank/DDBJ whole genome shotgun (WGS) entry which is preliminary data.</text>
</comment>
<dbReference type="Proteomes" id="UP001165060">
    <property type="component" value="Unassembled WGS sequence"/>
</dbReference>
<protein>
    <submittedName>
        <fullName evidence="1">Uncharacterized protein</fullName>
    </submittedName>
</protein>
<keyword evidence="2" id="KW-1185">Reference proteome</keyword>
<sequence length="366" mass="41348">MDLTVIITTSPIRSHPSTSLLESVLSTFHYAGPEFCACPLLIVADGYRAKAVQEEGEVRRKYDGDKAAMRSGYVTDEQRDNYEEFKRRLSSYIDAGTAPFQNASLLALESRQGYGFALKAALGVVRTKFVCVVQHDRVFMRKTPMDELVRSMEADEAIKYAGVLMRSNLHYVDIFIGKYGVKMLDEYRRLSKRPPELAVPAADYGNGAVADELCARYPKCDVKYRQLRENYLKSQPYNKHYLHDHNASGEGSTNVTLLPTAFWYDNIHVVRTEHYRDFIFDPAKKLVAKGGFVEDKLSPAIMSAIKEEGMEQGWGRYGCFLLDDHAGVAFTGHLDGGSYLTDEERAKSQQKWDSMNERVGALKLET</sequence>
<accession>A0ABQ6M4D3</accession>
<evidence type="ECO:0000313" key="2">
    <source>
        <dbReference type="Proteomes" id="UP001165060"/>
    </source>
</evidence>
<gene>
    <name evidence="1" type="ORF">TeGR_g6232</name>
</gene>
<reference evidence="1 2" key="1">
    <citation type="journal article" date="2023" name="Commun. Biol.">
        <title>Genome analysis of Parmales, the sister group of diatoms, reveals the evolutionary specialization of diatoms from phago-mixotrophs to photoautotrophs.</title>
        <authorList>
            <person name="Ban H."/>
            <person name="Sato S."/>
            <person name="Yoshikawa S."/>
            <person name="Yamada K."/>
            <person name="Nakamura Y."/>
            <person name="Ichinomiya M."/>
            <person name="Sato N."/>
            <person name="Blanc-Mathieu R."/>
            <person name="Endo H."/>
            <person name="Kuwata A."/>
            <person name="Ogata H."/>
        </authorList>
    </citation>
    <scope>NUCLEOTIDE SEQUENCE [LARGE SCALE GENOMIC DNA]</scope>
</reference>
<organism evidence="1 2">
    <name type="scientific">Tetraparma gracilis</name>
    <dbReference type="NCBI Taxonomy" id="2962635"/>
    <lineage>
        <taxon>Eukaryota</taxon>
        <taxon>Sar</taxon>
        <taxon>Stramenopiles</taxon>
        <taxon>Ochrophyta</taxon>
        <taxon>Bolidophyceae</taxon>
        <taxon>Parmales</taxon>
        <taxon>Triparmaceae</taxon>
        <taxon>Tetraparma</taxon>
    </lineage>
</organism>
<name>A0ABQ6M4D3_9STRA</name>